<dbReference type="EMBL" id="LR778301">
    <property type="protein sequence ID" value="CAB1370605.1"/>
    <property type="molecule type" value="Genomic_DNA"/>
</dbReference>
<dbReference type="RefSeq" id="WP_145769348.1">
    <property type="nucleotide sequence ID" value="NZ_LR778301.1"/>
</dbReference>
<protein>
    <submittedName>
        <fullName evidence="4">Zinc-binding dehydrogenase</fullName>
    </submittedName>
</protein>
<dbReference type="InterPro" id="IPR036291">
    <property type="entry name" value="NAD(P)-bd_dom_sf"/>
</dbReference>
<dbReference type="Gene3D" id="3.40.50.720">
    <property type="entry name" value="NAD(P)-binding Rossmann-like Domain"/>
    <property type="match status" value="1"/>
</dbReference>
<dbReference type="Pfam" id="PF13602">
    <property type="entry name" value="ADH_zinc_N_2"/>
    <property type="match status" value="1"/>
</dbReference>
<dbReference type="InterPro" id="IPR020843">
    <property type="entry name" value="ER"/>
</dbReference>
<dbReference type="InterPro" id="IPR011032">
    <property type="entry name" value="GroES-like_sf"/>
</dbReference>
<gene>
    <name evidence="4" type="ORF">DENOEST_3451</name>
</gene>
<evidence type="ECO:0000313" key="5">
    <source>
        <dbReference type="Proteomes" id="UP000515733"/>
    </source>
</evidence>
<organism evidence="4 5">
    <name type="scientific">Denitratisoma oestradiolicum</name>
    <dbReference type="NCBI Taxonomy" id="311182"/>
    <lineage>
        <taxon>Bacteria</taxon>
        <taxon>Pseudomonadati</taxon>
        <taxon>Pseudomonadota</taxon>
        <taxon>Betaproteobacteria</taxon>
        <taxon>Nitrosomonadales</taxon>
        <taxon>Sterolibacteriaceae</taxon>
        <taxon>Denitratisoma</taxon>
    </lineage>
</organism>
<proteinExistence type="predicted"/>
<dbReference type="OrthoDB" id="9780520at2"/>
<dbReference type="SUPFAM" id="SSF51735">
    <property type="entry name" value="NAD(P)-binding Rossmann-fold domains"/>
    <property type="match status" value="1"/>
</dbReference>
<reference evidence="4 5" key="1">
    <citation type="submission" date="2020-03" db="EMBL/GenBank/DDBJ databases">
        <authorList>
            <consortium name="Genoscope - CEA"/>
            <person name="William W."/>
        </authorList>
    </citation>
    <scope>NUCLEOTIDE SEQUENCE [LARGE SCALE GENOMIC DNA]</scope>
    <source>
        <strain evidence="5">DSM 16959</strain>
    </source>
</reference>
<dbReference type="PANTHER" id="PTHR48106">
    <property type="entry name" value="QUINONE OXIDOREDUCTASE PIG3-RELATED"/>
    <property type="match status" value="1"/>
</dbReference>
<sequence length="343" mass="36794">MTWQKILIDQFGGPEVLRIVTLDSLPEPGPGQVRIRVRTAGTGTTDTLVRRGDYPGVKGKLPLTPGYDWVGVVDALGPGVTAFRVGDTVADLSVTGAYTQYLCVEADRLVAAPPGLDPAAAVCMLLPYTTAYQMLTRLGSLRPGAICLVHAGGGAVGTALLDLGRHLGLRMIATGSASKRGLIESFGARAIDYRREDFIARTLEMAPSGVDAVFDTLGGRSWARSRRCLGPGGMLVGYGALELAQGRESLASLMWGFARLLALWKLLPDGRHYHFYNIANRRQACPEEFRQDVATLFSLLAQGRLQPIIADTLPLASAAEAHRRIEAATVLGRIVLDCDQPLT</sequence>
<dbReference type="SUPFAM" id="SSF50129">
    <property type="entry name" value="GroES-like"/>
    <property type="match status" value="1"/>
</dbReference>
<accession>A0A6S6Y256</accession>
<evidence type="ECO:0000313" key="4">
    <source>
        <dbReference type="EMBL" id="CAB1370605.1"/>
    </source>
</evidence>
<evidence type="ECO:0000256" key="1">
    <source>
        <dbReference type="ARBA" id="ARBA00022857"/>
    </source>
</evidence>
<dbReference type="Gene3D" id="3.90.180.10">
    <property type="entry name" value="Medium-chain alcohol dehydrogenases, catalytic domain"/>
    <property type="match status" value="1"/>
</dbReference>
<dbReference type="AlphaFoldDB" id="A0A6S6Y256"/>
<evidence type="ECO:0000256" key="2">
    <source>
        <dbReference type="ARBA" id="ARBA00023002"/>
    </source>
</evidence>
<feature type="domain" description="Enoyl reductase (ER)" evidence="3">
    <location>
        <begin position="12"/>
        <end position="336"/>
    </location>
</feature>
<dbReference type="CDD" id="cd08273">
    <property type="entry name" value="MDR8"/>
    <property type="match status" value="1"/>
</dbReference>
<keyword evidence="5" id="KW-1185">Reference proteome</keyword>
<evidence type="ECO:0000259" key="3">
    <source>
        <dbReference type="SMART" id="SM00829"/>
    </source>
</evidence>
<dbReference type="Proteomes" id="UP000515733">
    <property type="component" value="Chromosome"/>
</dbReference>
<keyword evidence="2" id="KW-0560">Oxidoreductase</keyword>
<dbReference type="InterPro" id="IPR013154">
    <property type="entry name" value="ADH-like_N"/>
</dbReference>
<dbReference type="SMART" id="SM00829">
    <property type="entry name" value="PKS_ER"/>
    <property type="match status" value="1"/>
</dbReference>
<dbReference type="GO" id="GO:0070402">
    <property type="term" value="F:NADPH binding"/>
    <property type="evidence" value="ECO:0007669"/>
    <property type="project" value="TreeGrafter"/>
</dbReference>
<keyword evidence="1" id="KW-0521">NADP</keyword>
<dbReference type="KEGG" id="doe:DENOEST_3451"/>
<name>A0A6S6Y256_9PROT</name>
<dbReference type="Pfam" id="PF08240">
    <property type="entry name" value="ADH_N"/>
    <property type="match status" value="1"/>
</dbReference>
<dbReference type="GO" id="GO:0016651">
    <property type="term" value="F:oxidoreductase activity, acting on NAD(P)H"/>
    <property type="evidence" value="ECO:0007669"/>
    <property type="project" value="TreeGrafter"/>
</dbReference>